<evidence type="ECO:0000313" key="1">
    <source>
        <dbReference type="EMBL" id="ANA49149.1"/>
    </source>
</evidence>
<dbReference type="InterPro" id="IPR057112">
    <property type="entry name" value="Phage_g100"/>
</dbReference>
<keyword evidence="2" id="KW-1185">Reference proteome</keyword>
<dbReference type="EMBL" id="KU862660">
    <property type="protein sequence ID" value="ANA49149.1"/>
    <property type="molecule type" value="Genomic_DNA"/>
</dbReference>
<sequence>MQASKVKVRLKDIRHGVKVFTAHPAYGIDECTLLSRPFHKRGKIVGSLGNWVKVRVPVSTLFDDRGYYEAEHSLRDMGITSTYNDRRTFFKRKHAEQWMDQQSMCPRFQARQADHEEWCKTLDWYMDDM</sequence>
<gene>
    <name evidence="1" type="ORF">PMW_24</name>
</gene>
<organism evidence="1 2">
    <name type="scientific">Pseudomonas phage phiPMW</name>
    <dbReference type="NCBI Taxonomy" id="1815582"/>
    <lineage>
        <taxon>Viruses</taxon>
        <taxon>Duplodnaviria</taxon>
        <taxon>Heunggongvirae</taxon>
        <taxon>Uroviricota</taxon>
        <taxon>Caudoviricetes</taxon>
        <taxon>Plaisancevirus</taxon>
        <taxon>Plaisancevirus PMW</taxon>
    </lineage>
</organism>
<dbReference type="Pfam" id="PF23772">
    <property type="entry name" value="Phage_g100"/>
    <property type="match status" value="1"/>
</dbReference>
<reference evidence="1 2" key="1">
    <citation type="submission" date="2016-03" db="EMBL/GenBank/DDBJ databases">
        <title>Characterization of pf16 and phiPMW: Two novel phages infecting Pseudomonas putida PpG1.</title>
        <authorList>
            <person name="Magill D.J."/>
            <person name="Krylov V.N."/>
            <person name="Allen C.C.R."/>
            <person name="McGrath J.W."/>
            <person name="Quinn J.P."/>
            <person name="Kulakov L.A."/>
        </authorList>
    </citation>
    <scope>NUCLEOTIDE SEQUENCE [LARGE SCALE GENOMIC DNA]</scope>
</reference>
<protein>
    <submittedName>
        <fullName evidence="1">Uncharacterized protein</fullName>
    </submittedName>
</protein>
<name>A0A1S5R183_9CAUD</name>
<accession>A0A1S5R183</accession>
<proteinExistence type="predicted"/>
<evidence type="ECO:0000313" key="2">
    <source>
        <dbReference type="Proteomes" id="UP000223738"/>
    </source>
</evidence>
<dbReference type="Proteomes" id="UP000223738">
    <property type="component" value="Segment"/>
</dbReference>